<evidence type="ECO:0000313" key="3">
    <source>
        <dbReference type="EMBL" id="SCB10698.1"/>
    </source>
</evidence>
<dbReference type="Pfam" id="PF07687">
    <property type="entry name" value="M20_dimer"/>
    <property type="match status" value="1"/>
</dbReference>
<evidence type="ECO:0000256" key="1">
    <source>
        <dbReference type="ARBA" id="ARBA00022801"/>
    </source>
</evidence>
<feature type="domain" description="Peptidase M20 dimerisation" evidence="2">
    <location>
        <begin position="191"/>
        <end position="279"/>
    </location>
</feature>
<proteinExistence type="predicted"/>
<reference evidence="4" key="1">
    <citation type="submission" date="2016-08" db="EMBL/GenBank/DDBJ databases">
        <authorList>
            <person name="Varghese N."/>
            <person name="Submissions Spin"/>
        </authorList>
    </citation>
    <scope>NUCLEOTIDE SEQUENCE [LARGE SCALE GENOMIC DNA]</scope>
    <source>
        <strain evidence="4">HAMBI 2975</strain>
    </source>
</reference>
<gene>
    <name evidence="3" type="ORF">GA0061103_1555</name>
</gene>
<dbReference type="NCBIfam" id="TIGR01891">
    <property type="entry name" value="amidohydrolases"/>
    <property type="match status" value="1"/>
</dbReference>
<evidence type="ECO:0000313" key="4">
    <source>
        <dbReference type="Proteomes" id="UP000199101"/>
    </source>
</evidence>
<dbReference type="SUPFAM" id="SSF53187">
    <property type="entry name" value="Zn-dependent exopeptidases"/>
    <property type="match status" value="1"/>
</dbReference>
<keyword evidence="1" id="KW-0378">Hydrolase</keyword>
<dbReference type="PIRSF" id="PIRSF037227">
    <property type="entry name" value="Aminobenzoyl-glu_utiliz_pB"/>
    <property type="match status" value="1"/>
</dbReference>
<dbReference type="STRING" id="410764.GA0061103_1555"/>
<dbReference type="RefSeq" id="WP_092706815.1">
    <property type="nucleotide sequence ID" value="NZ_FMAG01000001.1"/>
</dbReference>
<sequence length="491" mass="52494">MNREAVQSIAAVIEAMKPDFTKLSDSIWDFAELKFEETRSSELLAKALEDNGFSLRRSVAGMETAFIGDFGTGKPVIAFLGEFDALAGMSQVADVAEHQTLVDGATGHGCGHNLLGVGSLMAAIALARHMKANDLPGTVRYYGCPGEEGGSGKTFMVRAALFDDVDTALTWHPAPFNGVRSTNNLAVIEYYYRFKGVAAHASNAAHLGRSALDAVELMNVGVNFLREHMPQDCRVHYAITDTGGRAANVVQAKAEVLYLIRAPEMPQALDLAKRVEKVARGAAMMTETEVEIVFDTASTNLLPNITLETAMHENMMALGPIAFDEADLAFAKSIQQTFTGEAIRSCIRLYQIKRDVFSNAKIDGSTPLHLGLREFEGQSHFRAGSTDVGDVSWVTPTAQCWTPAWAIGTNPHTWQVVAQGKSAAAHKAMAHAAKALATTGLSLMTTPELLAAARAEWADKTDGQAYVCPIPGNVTPGSVHGGKALLSIGDG</sequence>
<dbReference type="Proteomes" id="UP000199101">
    <property type="component" value="Unassembled WGS sequence"/>
</dbReference>
<keyword evidence="4" id="KW-1185">Reference proteome</keyword>
<dbReference type="GO" id="GO:0005737">
    <property type="term" value="C:cytoplasm"/>
    <property type="evidence" value="ECO:0007669"/>
    <property type="project" value="TreeGrafter"/>
</dbReference>
<dbReference type="EMBL" id="FMAG01000001">
    <property type="protein sequence ID" value="SCB10698.1"/>
    <property type="molecule type" value="Genomic_DNA"/>
</dbReference>
<dbReference type="FunFam" id="3.30.70.360:FF:000004">
    <property type="entry name" value="Peptidase M20 domain-containing protein 2"/>
    <property type="match status" value="1"/>
</dbReference>
<protein>
    <submittedName>
        <fullName evidence="3">Aminobenzoyl-glutamate utilization protein B</fullName>
    </submittedName>
</protein>
<dbReference type="Pfam" id="PF01546">
    <property type="entry name" value="Peptidase_M20"/>
    <property type="match status" value="1"/>
</dbReference>
<dbReference type="InterPro" id="IPR052030">
    <property type="entry name" value="Peptidase_M20/M20A_hydrolases"/>
</dbReference>
<dbReference type="AlphaFoldDB" id="A0A1C3U5D9"/>
<dbReference type="OrthoDB" id="9781032at2"/>
<dbReference type="InterPro" id="IPR017145">
    <property type="entry name" value="Aminobenzoyl-glu_utiliz_pB"/>
</dbReference>
<dbReference type="SUPFAM" id="SSF55031">
    <property type="entry name" value="Bacterial exopeptidase dimerisation domain"/>
    <property type="match status" value="1"/>
</dbReference>
<name>A0A1C3U5D9_9HYPH</name>
<dbReference type="PANTHER" id="PTHR30575">
    <property type="entry name" value="PEPTIDASE M20"/>
    <property type="match status" value="1"/>
</dbReference>
<dbReference type="InterPro" id="IPR002933">
    <property type="entry name" value="Peptidase_M20"/>
</dbReference>
<dbReference type="Gene3D" id="3.40.630.10">
    <property type="entry name" value="Zn peptidases"/>
    <property type="match status" value="2"/>
</dbReference>
<dbReference type="GO" id="GO:0016805">
    <property type="term" value="F:dipeptidase activity"/>
    <property type="evidence" value="ECO:0007669"/>
    <property type="project" value="TreeGrafter"/>
</dbReference>
<dbReference type="InterPro" id="IPR017439">
    <property type="entry name" value="Amidohydrolase"/>
</dbReference>
<accession>A0A1C3U5D9</accession>
<dbReference type="GO" id="GO:0046657">
    <property type="term" value="P:folic acid catabolic process"/>
    <property type="evidence" value="ECO:0007669"/>
    <property type="project" value="TreeGrafter"/>
</dbReference>
<dbReference type="InterPro" id="IPR011650">
    <property type="entry name" value="Peptidase_M20_dimer"/>
</dbReference>
<evidence type="ECO:0000259" key="2">
    <source>
        <dbReference type="Pfam" id="PF07687"/>
    </source>
</evidence>
<dbReference type="CDD" id="cd05673">
    <property type="entry name" value="M20_Acy1L2_AbgB"/>
    <property type="match status" value="1"/>
</dbReference>
<organism evidence="3 4">
    <name type="scientific">Rhizobium multihospitium</name>
    <dbReference type="NCBI Taxonomy" id="410764"/>
    <lineage>
        <taxon>Bacteria</taxon>
        <taxon>Pseudomonadati</taxon>
        <taxon>Pseudomonadota</taxon>
        <taxon>Alphaproteobacteria</taxon>
        <taxon>Hyphomicrobiales</taxon>
        <taxon>Rhizobiaceae</taxon>
        <taxon>Rhizobium/Agrobacterium group</taxon>
        <taxon>Rhizobium</taxon>
    </lineage>
</organism>
<dbReference type="InterPro" id="IPR036264">
    <property type="entry name" value="Bact_exopeptidase_dim_dom"/>
</dbReference>
<dbReference type="PANTHER" id="PTHR30575:SF0">
    <property type="entry name" value="XAA-ARG DIPEPTIDASE"/>
    <property type="match status" value="1"/>
</dbReference>
<dbReference type="GO" id="GO:0071713">
    <property type="term" value="F:para-aminobenzoyl-glutamate hydrolase activity"/>
    <property type="evidence" value="ECO:0007669"/>
    <property type="project" value="TreeGrafter"/>
</dbReference>